<dbReference type="EMBL" id="HG937693">
    <property type="protein sequence ID" value="CDP35225.1"/>
    <property type="molecule type" value="Genomic_DNA"/>
</dbReference>
<gene>
    <name evidence="1" type="ORF">GNLVRS02_ARAD1C30448g</name>
</gene>
<dbReference type="AlphaFoldDB" id="A0A060T2C6"/>
<accession>A0A060T2C6</accession>
<proteinExistence type="predicted"/>
<protein>
    <submittedName>
        <fullName evidence="1">ARAD1C30448p</fullName>
    </submittedName>
</protein>
<evidence type="ECO:0000313" key="1">
    <source>
        <dbReference type="EMBL" id="CDP35225.1"/>
    </source>
</evidence>
<sequence length="353" mass="40051">MNPVSRGFSRAAGRLVQHGRLQRFHCATRWSKGATEDEEMRIDDLEVVNDAVTTNKLKGLLPKNTRDRGDKFTRIRDVVPSSGGEHFSDFELLAYTNIFGTPKWRREKSKRQAQAAKDSLYMRLSDELQPSGGWPESMPYPKRSVQGVELAQMAKCMRNRPLVVIYDLERNETDPEVLDLLGRQFRQELQNAHTRATVFVKALPEIRAGLWTLENDTVYVYKYFIDEAHRTYTSFTKGMDSNNTYFVCAFKQEGLNAKALESVFKFTGGQLKPVAAILDMDLLTGSPDRMDDVVSNLVTPWKRRHSNDPDQQAEEKLGRELANILRLLAKHNLVHTIAGPGGKISLIPAQPTK</sequence>
<reference evidence="1" key="1">
    <citation type="submission" date="2014-02" db="EMBL/GenBank/DDBJ databases">
        <authorList>
            <person name="Genoscope - CEA"/>
        </authorList>
    </citation>
    <scope>NUCLEOTIDE SEQUENCE</scope>
    <source>
        <strain evidence="1">LS3</strain>
    </source>
</reference>
<reference evidence="1" key="2">
    <citation type="submission" date="2014-06" db="EMBL/GenBank/DDBJ databases">
        <title>The complete genome of Blastobotrys (Arxula) adeninivorans LS3 - a yeast of biotechnological interest.</title>
        <authorList>
            <person name="Kunze G."/>
            <person name="Gaillardin C."/>
            <person name="Czernicka M."/>
            <person name="Durrens P."/>
            <person name="Martin T."/>
            <person name="Boer E."/>
            <person name="Gabaldon T."/>
            <person name="Cruz J."/>
            <person name="Talla E."/>
            <person name="Marck C."/>
            <person name="Goffeau A."/>
            <person name="Barbe V."/>
            <person name="Baret P."/>
            <person name="Baronian K."/>
            <person name="Beier S."/>
            <person name="Bleykasten C."/>
            <person name="Bode R."/>
            <person name="Casaregola S."/>
            <person name="Despons L."/>
            <person name="Fairhead C."/>
            <person name="Giersberg M."/>
            <person name="Gierski P."/>
            <person name="Hahnel U."/>
            <person name="Hartmann A."/>
            <person name="Jankowska D."/>
            <person name="Jubin C."/>
            <person name="Jung P."/>
            <person name="Lafontaine I."/>
            <person name="Leh-Louis V."/>
            <person name="Lemaire M."/>
            <person name="Marcet-Houben M."/>
            <person name="Mascher M."/>
            <person name="Morel G."/>
            <person name="Richard G.-F."/>
            <person name="Riechen J."/>
            <person name="Sacerdot C."/>
            <person name="Sarkar A."/>
            <person name="Savel G."/>
            <person name="Schacherer J."/>
            <person name="Sherman D."/>
            <person name="Straub M.-L."/>
            <person name="Stein N."/>
            <person name="Thierry A."/>
            <person name="Trautwein-Schult A."/>
            <person name="Westhof E."/>
            <person name="Worch S."/>
            <person name="Dujon B."/>
            <person name="Souciet J.-L."/>
            <person name="Wincker P."/>
            <person name="Scholz U."/>
            <person name="Neuveglise N."/>
        </authorList>
    </citation>
    <scope>NUCLEOTIDE SEQUENCE</scope>
    <source>
        <strain evidence="1">LS3</strain>
    </source>
</reference>
<organism evidence="1">
    <name type="scientific">Blastobotrys adeninivorans</name>
    <name type="common">Yeast</name>
    <name type="synonym">Arxula adeninivorans</name>
    <dbReference type="NCBI Taxonomy" id="409370"/>
    <lineage>
        <taxon>Eukaryota</taxon>
        <taxon>Fungi</taxon>
        <taxon>Dikarya</taxon>
        <taxon>Ascomycota</taxon>
        <taxon>Saccharomycotina</taxon>
        <taxon>Dipodascomycetes</taxon>
        <taxon>Dipodascales</taxon>
        <taxon>Trichomonascaceae</taxon>
        <taxon>Blastobotrys</taxon>
    </lineage>
</organism>
<name>A0A060T2C6_BLAAD</name>